<dbReference type="InterPro" id="IPR005115">
    <property type="entry name" value="Gly_transporter"/>
</dbReference>
<protein>
    <recommendedName>
        <fullName evidence="8">Glycine transporter domain-containing protein</fullName>
    </recommendedName>
</protein>
<feature type="transmembrane region" description="Helical" evidence="7">
    <location>
        <begin position="170"/>
        <end position="191"/>
    </location>
</feature>
<sequence length="202" mass="21587">MHILYLIAITAEAMSGAVMAMQRRMDRFGLAFVGSVTALGGGTVRDVILGHYPLVWIEQPGYLLVTFGAATLCSWMVRHLAKLRAVFLMVDALGLAAFSIIGSDVAASVSGNAIVIVLSGVITGVCGGMLRDLLCNEVPLVLREELYASVAALTATLYIVMQKIGMPIEIATVAALLAGFATRMLSLKYGWRMKAFDTSVRD</sequence>
<evidence type="ECO:0000256" key="4">
    <source>
        <dbReference type="ARBA" id="ARBA00022692"/>
    </source>
</evidence>
<keyword evidence="3" id="KW-1003">Cell membrane</keyword>
<name>A0A2A7SBF1_BURGA</name>
<evidence type="ECO:0000259" key="8">
    <source>
        <dbReference type="Pfam" id="PF03458"/>
    </source>
</evidence>
<dbReference type="Pfam" id="PF03458">
    <property type="entry name" value="Gly_transporter"/>
    <property type="match status" value="2"/>
</dbReference>
<keyword evidence="4 7" id="KW-0812">Transmembrane</keyword>
<keyword evidence="6 7" id="KW-0472">Membrane</keyword>
<keyword evidence="5 7" id="KW-1133">Transmembrane helix</keyword>
<comment type="subcellular location">
    <subcellularLocation>
        <location evidence="1">Cell membrane</location>
        <topology evidence="1">Multi-pass membrane protein</topology>
    </subcellularLocation>
</comment>
<dbReference type="GO" id="GO:0005886">
    <property type="term" value="C:plasma membrane"/>
    <property type="evidence" value="ECO:0007669"/>
    <property type="project" value="UniProtKB-SubCell"/>
</dbReference>
<evidence type="ECO:0000256" key="6">
    <source>
        <dbReference type="ARBA" id="ARBA00023136"/>
    </source>
</evidence>
<evidence type="ECO:0000256" key="2">
    <source>
        <dbReference type="ARBA" id="ARBA00008193"/>
    </source>
</evidence>
<proteinExistence type="inferred from homology"/>
<evidence type="ECO:0000256" key="5">
    <source>
        <dbReference type="ARBA" id="ARBA00022989"/>
    </source>
</evidence>
<dbReference type="Proteomes" id="UP000220629">
    <property type="component" value="Unassembled WGS sequence"/>
</dbReference>
<evidence type="ECO:0000256" key="3">
    <source>
        <dbReference type="ARBA" id="ARBA00022475"/>
    </source>
</evidence>
<evidence type="ECO:0000256" key="7">
    <source>
        <dbReference type="SAM" id="Phobius"/>
    </source>
</evidence>
<feature type="domain" description="Glycine transporter" evidence="8">
    <location>
        <begin position="89"/>
        <end position="162"/>
    </location>
</feature>
<dbReference type="PANTHER" id="PTHR30506">
    <property type="entry name" value="INNER MEMBRANE PROTEIN"/>
    <property type="match status" value="1"/>
</dbReference>
<dbReference type="AlphaFoldDB" id="A0A2A7SBF1"/>
<evidence type="ECO:0000313" key="9">
    <source>
        <dbReference type="EMBL" id="PEH41007.1"/>
    </source>
</evidence>
<evidence type="ECO:0000313" key="10">
    <source>
        <dbReference type="Proteomes" id="UP000220629"/>
    </source>
</evidence>
<comment type="similarity">
    <text evidence="2">Belongs to the UPF0126 family.</text>
</comment>
<feature type="transmembrane region" description="Helical" evidence="7">
    <location>
        <begin position="113"/>
        <end position="134"/>
    </location>
</feature>
<evidence type="ECO:0000256" key="1">
    <source>
        <dbReference type="ARBA" id="ARBA00004651"/>
    </source>
</evidence>
<feature type="transmembrane region" description="Helical" evidence="7">
    <location>
        <begin position="146"/>
        <end position="164"/>
    </location>
</feature>
<gene>
    <name evidence="9" type="ORF">CRM94_01860</name>
</gene>
<comment type="caution">
    <text evidence="9">The sequence shown here is derived from an EMBL/GenBank/DDBJ whole genome shotgun (WGS) entry which is preliminary data.</text>
</comment>
<dbReference type="PANTHER" id="PTHR30506:SF3">
    <property type="entry name" value="UPF0126 INNER MEMBRANE PROTEIN YADS-RELATED"/>
    <property type="match status" value="1"/>
</dbReference>
<dbReference type="RefSeq" id="WP_096752075.1">
    <property type="nucleotide sequence ID" value="NZ_CADEPO010000010.1"/>
</dbReference>
<feature type="transmembrane region" description="Helical" evidence="7">
    <location>
        <begin position="28"/>
        <end position="48"/>
    </location>
</feature>
<dbReference type="EMBL" id="PDDY01000001">
    <property type="protein sequence ID" value="PEH41007.1"/>
    <property type="molecule type" value="Genomic_DNA"/>
</dbReference>
<accession>A0A2A7SBF1</accession>
<organism evidence="9 10">
    <name type="scientific">Burkholderia gladioli</name>
    <name type="common">Pseudomonas marginata</name>
    <name type="synonym">Phytomonas marginata</name>
    <dbReference type="NCBI Taxonomy" id="28095"/>
    <lineage>
        <taxon>Bacteria</taxon>
        <taxon>Pseudomonadati</taxon>
        <taxon>Pseudomonadota</taxon>
        <taxon>Betaproteobacteria</taxon>
        <taxon>Burkholderiales</taxon>
        <taxon>Burkholderiaceae</taxon>
        <taxon>Burkholderia</taxon>
    </lineage>
</organism>
<feature type="domain" description="Glycine transporter" evidence="8">
    <location>
        <begin position="3"/>
        <end position="76"/>
    </location>
</feature>
<feature type="transmembrane region" description="Helical" evidence="7">
    <location>
        <begin position="85"/>
        <end position="107"/>
    </location>
</feature>
<reference evidence="10" key="1">
    <citation type="submission" date="2017-09" db="EMBL/GenBank/DDBJ databases">
        <title>FDA dAtabase for Regulatory Grade micrObial Sequences (FDA-ARGOS): Supporting development and validation of Infectious Disease Dx tests.</title>
        <authorList>
            <person name="Minogue T."/>
            <person name="Wolcott M."/>
            <person name="Wasieloski L."/>
            <person name="Aguilar W."/>
            <person name="Moore D."/>
            <person name="Tallon L."/>
            <person name="Sadzewicz L."/>
            <person name="Ott S."/>
            <person name="Zhao X."/>
            <person name="Nagaraj S."/>
            <person name="Vavikolanu K."/>
            <person name="Aluvathingal J."/>
            <person name="Nadendla S."/>
            <person name="Sichtig H."/>
        </authorList>
    </citation>
    <scope>NUCLEOTIDE SEQUENCE [LARGE SCALE GENOMIC DNA]</scope>
    <source>
        <strain evidence="10">FDAARGOS_390</strain>
    </source>
</reference>
<feature type="transmembrane region" description="Helical" evidence="7">
    <location>
        <begin position="60"/>
        <end position="78"/>
    </location>
</feature>